<evidence type="ECO:0000313" key="2">
    <source>
        <dbReference type="Proteomes" id="UP000218811"/>
    </source>
</evidence>
<dbReference type="STRING" id="742152.A0A2H3JTZ2"/>
<gene>
    <name evidence="1" type="ORF">WOLCODRAFT_164432</name>
</gene>
<dbReference type="Proteomes" id="UP000218811">
    <property type="component" value="Unassembled WGS sequence"/>
</dbReference>
<protein>
    <submittedName>
        <fullName evidence="1">Uncharacterized protein</fullName>
    </submittedName>
</protein>
<accession>A0A2H3JTZ2</accession>
<keyword evidence="2" id="KW-1185">Reference proteome</keyword>
<proteinExistence type="predicted"/>
<evidence type="ECO:0000313" key="1">
    <source>
        <dbReference type="EMBL" id="PCH43423.1"/>
    </source>
</evidence>
<dbReference type="OrthoDB" id="2423195at2759"/>
<sequence>MPAKGNRTTPVERRAFDPANETLHYIPSEEDQLWKKITNKLLSVYNDAAEVVGNRSTQVRAWELPSFSYLYQREMGAALINPRQTPRSPQESAMGVARMGVEQPQPRADKRFVVEATWMTLNLRLTLMCLAMRSYGYIDARVVTFLVIDKEI</sequence>
<reference evidence="1 2" key="1">
    <citation type="journal article" date="2012" name="Science">
        <title>The Paleozoic origin of enzymatic lignin decomposition reconstructed from 31 fungal genomes.</title>
        <authorList>
            <person name="Floudas D."/>
            <person name="Binder M."/>
            <person name="Riley R."/>
            <person name="Barry K."/>
            <person name="Blanchette R.A."/>
            <person name="Henrissat B."/>
            <person name="Martinez A.T."/>
            <person name="Otillar R."/>
            <person name="Spatafora J.W."/>
            <person name="Yadav J.S."/>
            <person name="Aerts A."/>
            <person name="Benoit I."/>
            <person name="Boyd A."/>
            <person name="Carlson A."/>
            <person name="Copeland A."/>
            <person name="Coutinho P.M."/>
            <person name="de Vries R.P."/>
            <person name="Ferreira P."/>
            <person name="Findley K."/>
            <person name="Foster B."/>
            <person name="Gaskell J."/>
            <person name="Glotzer D."/>
            <person name="Gorecki P."/>
            <person name="Heitman J."/>
            <person name="Hesse C."/>
            <person name="Hori C."/>
            <person name="Igarashi K."/>
            <person name="Jurgens J.A."/>
            <person name="Kallen N."/>
            <person name="Kersten P."/>
            <person name="Kohler A."/>
            <person name="Kuees U."/>
            <person name="Kumar T.K.A."/>
            <person name="Kuo A."/>
            <person name="LaButti K."/>
            <person name="Larrondo L.F."/>
            <person name="Lindquist E."/>
            <person name="Ling A."/>
            <person name="Lombard V."/>
            <person name="Lucas S."/>
            <person name="Lundell T."/>
            <person name="Martin R."/>
            <person name="McLaughlin D.J."/>
            <person name="Morgenstern I."/>
            <person name="Morin E."/>
            <person name="Murat C."/>
            <person name="Nagy L.G."/>
            <person name="Nolan M."/>
            <person name="Ohm R.A."/>
            <person name="Patyshakuliyeva A."/>
            <person name="Rokas A."/>
            <person name="Ruiz-Duenas F.J."/>
            <person name="Sabat G."/>
            <person name="Salamov A."/>
            <person name="Samejima M."/>
            <person name="Schmutz J."/>
            <person name="Slot J.C."/>
            <person name="St John F."/>
            <person name="Stenlid J."/>
            <person name="Sun H."/>
            <person name="Sun S."/>
            <person name="Syed K."/>
            <person name="Tsang A."/>
            <person name="Wiebenga A."/>
            <person name="Young D."/>
            <person name="Pisabarro A."/>
            <person name="Eastwood D.C."/>
            <person name="Martin F."/>
            <person name="Cullen D."/>
            <person name="Grigoriev I.V."/>
            <person name="Hibbett D.S."/>
        </authorList>
    </citation>
    <scope>NUCLEOTIDE SEQUENCE [LARGE SCALE GENOMIC DNA]</scope>
    <source>
        <strain evidence="1 2">MD-104</strain>
    </source>
</reference>
<organism evidence="1 2">
    <name type="scientific">Wolfiporia cocos (strain MD-104)</name>
    <name type="common">Brown rot fungus</name>
    <dbReference type="NCBI Taxonomy" id="742152"/>
    <lineage>
        <taxon>Eukaryota</taxon>
        <taxon>Fungi</taxon>
        <taxon>Dikarya</taxon>
        <taxon>Basidiomycota</taxon>
        <taxon>Agaricomycotina</taxon>
        <taxon>Agaricomycetes</taxon>
        <taxon>Polyporales</taxon>
        <taxon>Phaeolaceae</taxon>
        <taxon>Wolfiporia</taxon>
    </lineage>
</organism>
<dbReference type="EMBL" id="KB468146">
    <property type="protein sequence ID" value="PCH43423.1"/>
    <property type="molecule type" value="Genomic_DNA"/>
</dbReference>
<name>A0A2H3JTZ2_WOLCO</name>
<dbReference type="AlphaFoldDB" id="A0A2H3JTZ2"/>